<dbReference type="VEuPathDB" id="FungiDB:ASPWEDRAFT_113857"/>
<reference evidence="10" key="1">
    <citation type="journal article" date="2017" name="Genome Biol.">
        <title>Comparative genomics reveals high biological diversity and specific adaptations in the industrially and medically important fungal genus Aspergillus.</title>
        <authorList>
            <person name="de Vries R.P."/>
            <person name="Riley R."/>
            <person name="Wiebenga A."/>
            <person name="Aguilar-Osorio G."/>
            <person name="Amillis S."/>
            <person name="Uchima C.A."/>
            <person name="Anderluh G."/>
            <person name="Asadollahi M."/>
            <person name="Askin M."/>
            <person name="Barry K."/>
            <person name="Battaglia E."/>
            <person name="Bayram O."/>
            <person name="Benocci T."/>
            <person name="Braus-Stromeyer S.A."/>
            <person name="Caldana C."/>
            <person name="Canovas D."/>
            <person name="Cerqueira G.C."/>
            <person name="Chen F."/>
            <person name="Chen W."/>
            <person name="Choi C."/>
            <person name="Clum A."/>
            <person name="Dos Santos R.A."/>
            <person name="Damasio A.R."/>
            <person name="Diallinas G."/>
            <person name="Emri T."/>
            <person name="Fekete E."/>
            <person name="Flipphi M."/>
            <person name="Freyberg S."/>
            <person name="Gallo A."/>
            <person name="Gournas C."/>
            <person name="Habgood R."/>
            <person name="Hainaut M."/>
            <person name="Harispe M.L."/>
            <person name="Henrissat B."/>
            <person name="Hilden K.S."/>
            <person name="Hope R."/>
            <person name="Hossain A."/>
            <person name="Karabika E."/>
            <person name="Karaffa L."/>
            <person name="Karanyi Z."/>
            <person name="Krasevec N."/>
            <person name="Kuo A."/>
            <person name="Kusch H."/>
            <person name="LaButti K."/>
            <person name="Lagendijk E.L."/>
            <person name="Lapidus A."/>
            <person name="Levasseur A."/>
            <person name="Lindquist E."/>
            <person name="Lipzen A."/>
            <person name="Logrieco A.F."/>
            <person name="MacCabe A."/>
            <person name="Maekelae M.R."/>
            <person name="Malavazi I."/>
            <person name="Melin P."/>
            <person name="Meyer V."/>
            <person name="Mielnichuk N."/>
            <person name="Miskei M."/>
            <person name="Molnar A.P."/>
            <person name="Mule G."/>
            <person name="Ngan C.Y."/>
            <person name="Orejas M."/>
            <person name="Orosz E."/>
            <person name="Ouedraogo J.P."/>
            <person name="Overkamp K.M."/>
            <person name="Park H.-S."/>
            <person name="Perrone G."/>
            <person name="Piumi F."/>
            <person name="Punt P.J."/>
            <person name="Ram A.F."/>
            <person name="Ramon A."/>
            <person name="Rauscher S."/>
            <person name="Record E."/>
            <person name="Riano-Pachon D.M."/>
            <person name="Robert V."/>
            <person name="Roehrig J."/>
            <person name="Ruller R."/>
            <person name="Salamov A."/>
            <person name="Salih N.S."/>
            <person name="Samson R.A."/>
            <person name="Sandor E."/>
            <person name="Sanguinetti M."/>
            <person name="Schuetze T."/>
            <person name="Sepcic K."/>
            <person name="Shelest E."/>
            <person name="Sherlock G."/>
            <person name="Sophianopoulou V."/>
            <person name="Squina F.M."/>
            <person name="Sun H."/>
            <person name="Susca A."/>
            <person name="Todd R.B."/>
            <person name="Tsang A."/>
            <person name="Unkles S.E."/>
            <person name="van de Wiele N."/>
            <person name="van Rossen-Uffink D."/>
            <person name="Oliveira J.V."/>
            <person name="Vesth T.C."/>
            <person name="Visser J."/>
            <person name="Yu J.-H."/>
            <person name="Zhou M."/>
            <person name="Andersen M.R."/>
            <person name="Archer D.B."/>
            <person name="Baker S.E."/>
            <person name="Benoit I."/>
            <person name="Brakhage A.A."/>
            <person name="Braus G.H."/>
            <person name="Fischer R."/>
            <person name="Frisvad J.C."/>
            <person name="Goldman G.H."/>
            <person name="Houbraken J."/>
            <person name="Oakley B."/>
            <person name="Pocsi I."/>
            <person name="Scazzocchio C."/>
            <person name="Seiboth B."/>
            <person name="vanKuyk P.A."/>
            <person name="Wortman J."/>
            <person name="Dyer P.S."/>
            <person name="Grigoriev I.V."/>
        </authorList>
    </citation>
    <scope>NUCLEOTIDE SEQUENCE [LARGE SCALE GENOMIC DNA]</scope>
    <source>
        <strain evidence="10">DTO 134E9</strain>
    </source>
</reference>
<feature type="transmembrane region" description="Helical" evidence="7">
    <location>
        <begin position="366"/>
        <end position="390"/>
    </location>
</feature>
<dbReference type="RefSeq" id="XP_040687707.1">
    <property type="nucleotide sequence ID" value="XM_040828438.1"/>
</dbReference>
<feature type="transmembrane region" description="Helical" evidence="7">
    <location>
        <begin position="424"/>
        <end position="447"/>
    </location>
</feature>
<evidence type="ECO:0000256" key="1">
    <source>
        <dbReference type="ARBA" id="ARBA00004141"/>
    </source>
</evidence>
<protein>
    <recommendedName>
        <fullName evidence="8">Major facilitator superfamily (MFS) profile domain-containing protein</fullName>
    </recommendedName>
</protein>
<evidence type="ECO:0000256" key="3">
    <source>
        <dbReference type="ARBA" id="ARBA00022692"/>
    </source>
</evidence>
<keyword evidence="2" id="KW-0813">Transport</keyword>
<proteinExistence type="predicted"/>
<organism evidence="9 10">
    <name type="scientific">Aspergillus wentii DTO 134E9</name>
    <dbReference type="NCBI Taxonomy" id="1073089"/>
    <lineage>
        <taxon>Eukaryota</taxon>
        <taxon>Fungi</taxon>
        <taxon>Dikarya</taxon>
        <taxon>Ascomycota</taxon>
        <taxon>Pezizomycotina</taxon>
        <taxon>Eurotiomycetes</taxon>
        <taxon>Eurotiomycetidae</taxon>
        <taxon>Eurotiales</taxon>
        <taxon>Aspergillaceae</taxon>
        <taxon>Aspergillus</taxon>
        <taxon>Aspergillus subgen. Cremei</taxon>
    </lineage>
</organism>
<dbReference type="PANTHER" id="PTHR43791:SF104">
    <property type="entry name" value="MAJOR FACILITATOR SUPERFAMILY (MFS) PROFILE DOMAIN-CONTAINING PROTEIN-RELATED"/>
    <property type="match status" value="1"/>
</dbReference>
<feature type="transmembrane region" description="Helical" evidence="7">
    <location>
        <begin position="254"/>
        <end position="275"/>
    </location>
</feature>
<feature type="transmembrane region" description="Helical" evidence="7">
    <location>
        <begin position="397"/>
        <end position="418"/>
    </location>
</feature>
<feature type="domain" description="Major facilitator superfamily (MFS) profile" evidence="8">
    <location>
        <begin position="92"/>
        <end position="519"/>
    </location>
</feature>
<sequence>MAIEETNTPGAGQESYDSKGPRNVTTATGSSSSSSIYEPRTTKGFDSAFDSTEDPRFYKPIDTYEGIHRWDPEFEWTEQEETKIIRKIDLRVCTFACATFFALQLDRGNIVQAMSDNMLGDLGMNTNNYNTGQTIFLLCFLFAELPSQLLSKAVGPDRWIPIQMVCWSLVAAFQAFVKGKNSYYACRALLGLLEGGFIPDTILFLSFWYKSKELPIRLSFFWVCYEATAIVSAFLAFGFLHIRQSDGTGGWRYLFAFEGLITGVIGIIAAFWMPAGPTQTKGGFRGKDGWFNEHEEKIMVNRVLRDDPSKGSMHNRQALTPKMFWLALCDYDLWPIYLLGLVWMIPNTPATNYITLELKALGFSTFQTNLLTIPAYVIFIIMLLIVTFVSERFNQRIILGVFSEIWCLALVIALEVLPADASTWGRWVILILLIGAPYVHAIIVALASRNAGSVRTRTVATALYNMTVQASSIIASNIYQDKDKPLYRTGNKVLIGLAAFSLVLFIGAKFYYMWRNKQKAAIWDKMSSEEREAYLAANLDAGNKRFVFPIPLREKHII</sequence>
<dbReference type="SUPFAM" id="SSF103473">
    <property type="entry name" value="MFS general substrate transporter"/>
    <property type="match status" value="1"/>
</dbReference>
<dbReference type="Pfam" id="PF07690">
    <property type="entry name" value="MFS_1"/>
    <property type="match status" value="1"/>
</dbReference>
<dbReference type="GeneID" id="63744286"/>
<dbReference type="Proteomes" id="UP000184383">
    <property type="component" value="Unassembled WGS sequence"/>
</dbReference>
<dbReference type="GO" id="GO:0016020">
    <property type="term" value="C:membrane"/>
    <property type="evidence" value="ECO:0007669"/>
    <property type="project" value="UniProtKB-SubCell"/>
</dbReference>
<evidence type="ECO:0000256" key="5">
    <source>
        <dbReference type="ARBA" id="ARBA00023136"/>
    </source>
</evidence>
<evidence type="ECO:0000259" key="8">
    <source>
        <dbReference type="PROSITE" id="PS50850"/>
    </source>
</evidence>
<keyword evidence="3 7" id="KW-0812">Transmembrane</keyword>
<name>A0A1L9RGI0_ASPWE</name>
<dbReference type="InterPro" id="IPR011701">
    <property type="entry name" value="MFS"/>
</dbReference>
<dbReference type="PANTHER" id="PTHR43791">
    <property type="entry name" value="PERMEASE-RELATED"/>
    <property type="match status" value="1"/>
</dbReference>
<feature type="transmembrane region" description="Helical" evidence="7">
    <location>
        <begin position="220"/>
        <end position="242"/>
    </location>
</feature>
<dbReference type="GO" id="GO:0022857">
    <property type="term" value="F:transmembrane transporter activity"/>
    <property type="evidence" value="ECO:0007669"/>
    <property type="project" value="InterPro"/>
</dbReference>
<dbReference type="FunFam" id="1.20.1250.20:FF:000247">
    <property type="entry name" value="MFS general substrate transporter"/>
    <property type="match status" value="1"/>
</dbReference>
<gene>
    <name evidence="9" type="ORF">ASPWEDRAFT_113857</name>
</gene>
<evidence type="ECO:0000256" key="2">
    <source>
        <dbReference type="ARBA" id="ARBA00022448"/>
    </source>
</evidence>
<dbReference type="FunFam" id="1.20.1250.20:FF:000106">
    <property type="entry name" value="MFS transporter, putative"/>
    <property type="match status" value="1"/>
</dbReference>
<feature type="transmembrane region" description="Helical" evidence="7">
    <location>
        <begin position="459"/>
        <end position="479"/>
    </location>
</feature>
<evidence type="ECO:0000313" key="9">
    <source>
        <dbReference type="EMBL" id="OJJ34031.1"/>
    </source>
</evidence>
<dbReference type="InterPro" id="IPR036259">
    <property type="entry name" value="MFS_trans_sf"/>
</dbReference>
<evidence type="ECO:0000256" key="7">
    <source>
        <dbReference type="SAM" id="Phobius"/>
    </source>
</evidence>
<dbReference type="InterPro" id="IPR020846">
    <property type="entry name" value="MFS_dom"/>
</dbReference>
<dbReference type="PROSITE" id="PS50850">
    <property type="entry name" value="MFS"/>
    <property type="match status" value="1"/>
</dbReference>
<dbReference type="Gene3D" id="1.20.1250.20">
    <property type="entry name" value="MFS general substrate transporter like domains"/>
    <property type="match status" value="2"/>
</dbReference>
<dbReference type="OrthoDB" id="1935484at2759"/>
<comment type="subcellular location">
    <subcellularLocation>
        <location evidence="1">Membrane</location>
        <topology evidence="1">Multi-pass membrane protein</topology>
    </subcellularLocation>
</comment>
<evidence type="ECO:0000256" key="6">
    <source>
        <dbReference type="SAM" id="MobiDB-lite"/>
    </source>
</evidence>
<feature type="transmembrane region" description="Helical" evidence="7">
    <location>
        <begin position="189"/>
        <end position="208"/>
    </location>
</feature>
<feature type="compositionally biased region" description="Polar residues" evidence="6">
    <location>
        <begin position="1"/>
        <end position="10"/>
    </location>
</feature>
<feature type="transmembrane region" description="Helical" evidence="7">
    <location>
        <begin position="159"/>
        <end position="177"/>
    </location>
</feature>
<keyword evidence="10" id="KW-1185">Reference proteome</keyword>
<feature type="transmembrane region" description="Helical" evidence="7">
    <location>
        <begin position="491"/>
        <end position="512"/>
    </location>
</feature>
<keyword evidence="5 7" id="KW-0472">Membrane</keyword>
<evidence type="ECO:0000256" key="4">
    <source>
        <dbReference type="ARBA" id="ARBA00022989"/>
    </source>
</evidence>
<dbReference type="EMBL" id="KV878213">
    <property type="protein sequence ID" value="OJJ34031.1"/>
    <property type="molecule type" value="Genomic_DNA"/>
</dbReference>
<accession>A0A1L9RGI0</accession>
<evidence type="ECO:0000313" key="10">
    <source>
        <dbReference type="Proteomes" id="UP000184383"/>
    </source>
</evidence>
<feature type="region of interest" description="Disordered" evidence="6">
    <location>
        <begin position="1"/>
        <end position="48"/>
    </location>
</feature>
<dbReference type="AlphaFoldDB" id="A0A1L9RGI0"/>
<keyword evidence="4 7" id="KW-1133">Transmembrane helix</keyword>